<dbReference type="EMBL" id="JAUHQA010000001">
    <property type="protein sequence ID" value="MDN4481525.1"/>
    <property type="molecule type" value="Genomic_DNA"/>
</dbReference>
<comment type="similarity">
    <text evidence="1">Belongs to the glycosyl hydrolase 13 family.</text>
</comment>
<dbReference type="RefSeq" id="WP_301143200.1">
    <property type="nucleotide sequence ID" value="NZ_JAUHQA010000001.1"/>
</dbReference>
<evidence type="ECO:0000256" key="1">
    <source>
        <dbReference type="ARBA" id="ARBA00008061"/>
    </source>
</evidence>
<name>A0ABT8GJB2_9MICO</name>
<dbReference type="CDD" id="cd11332">
    <property type="entry name" value="AmyAc_OligoGlu_TS"/>
    <property type="match status" value="1"/>
</dbReference>
<evidence type="ECO:0000259" key="3">
    <source>
        <dbReference type="SMART" id="SM00642"/>
    </source>
</evidence>
<organism evidence="4 5">
    <name type="scientific">Demequina muriae</name>
    <dbReference type="NCBI Taxonomy" id="3051664"/>
    <lineage>
        <taxon>Bacteria</taxon>
        <taxon>Bacillati</taxon>
        <taxon>Actinomycetota</taxon>
        <taxon>Actinomycetes</taxon>
        <taxon>Micrococcales</taxon>
        <taxon>Demequinaceae</taxon>
        <taxon>Demequina</taxon>
    </lineage>
</organism>
<dbReference type="Gene3D" id="3.20.20.80">
    <property type="entry name" value="Glycosidases"/>
    <property type="match status" value="2"/>
</dbReference>
<keyword evidence="5" id="KW-1185">Reference proteome</keyword>
<accession>A0ABT8GJB2</accession>
<protein>
    <submittedName>
        <fullName evidence="4">Glycoside hydrolase family 13 protein</fullName>
    </submittedName>
</protein>
<dbReference type="Proteomes" id="UP001172708">
    <property type="component" value="Unassembled WGS sequence"/>
</dbReference>
<sequence>MSNVASAHQPTTAAEWWRTAVIYQIYPRSFADASGDGIGDLAGITSRLDSLAALGVDAIWLSPFYVSPQHDAGYDVADFTDVDPIFGSLADFDAMSERAHALGLRVIVDIVPNHTSSEHAWFKLAVASAPGSAERARYIFRDGKGADGAEPPNNWQSVFGGPAWTRVHREDGVPDQWYLHLFDSSQPDLDWTNEEVRAEFDRILRFWLDRGVDGFRVDVAHGLAKAANLPDFETDEEIDSMGGAQTGHPAWAQDDVHAIWRRWRAVVNEYDGDRILTAEAWVEPLSRMAEWVRPDEMHQAFNFPYLMSKWDAGALRSVIDESLEAFAGVGAPATWVLSNHDVVRHPSRLALTTPSPQGHGIGPETPGLPDFDTASTRGRAATQLMLALPGSAYLYQGEELGLPEATDIPGDARQDPTWHRTEGERYGRDGCRVPIPWTSDAPAFGFSPTGLSWLPQPDDWAPLARDLQEGVPGSTLTFYVDALRLRRAHSLATSDVTWIEDVPEGVLGLTVGAVTVYANISGEPFDLPEGELILSSSPTTGTLPADTTVWMLR</sequence>
<dbReference type="PANTHER" id="PTHR10357">
    <property type="entry name" value="ALPHA-AMYLASE FAMILY MEMBER"/>
    <property type="match status" value="1"/>
</dbReference>
<dbReference type="PANTHER" id="PTHR10357:SF179">
    <property type="entry name" value="NEUTRAL AND BASIC AMINO ACID TRANSPORT PROTEIN RBAT"/>
    <property type="match status" value="1"/>
</dbReference>
<feature type="region of interest" description="Disordered" evidence="2">
    <location>
        <begin position="405"/>
        <end position="425"/>
    </location>
</feature>
<dbReference type="SUPFAM" id="SSF51445">
    <property type="entry name" value="(Trans)glycosidases"/>
    <property type="match status" value="1"/>
</dbReference>
<proteinExistence type="inferred from homology"/>
<dbReference type="SMART" id="SM00642">
    <property type="entry name" value="Aamy"/>
    <property type="match status" value="1"/>
</dbReference>
<evidence type="ECO:0000256" key="2">
    <source>
        <dbReference type="SAM" id="MobiDB-lite"/>
    </source>
</evidence>
<evidence type="ECO:0000313" key="4">
    <source>
        <dbReference type="EMBL" id="MDN4481525.1"/>
    </source>
</evidence>
<dbReference type="InterPro" id="IPR017853">
    <property type="entry name" value="GH"/>
</dbReference>
<evidence type="ECO:0000313" key="5">
    <source>
        <dbReference type="Proteomes" id="UP001172708"/>
    </source>
</evidence>
<dbReference type="Gene3D" id="3.90.400.10">
    <property type="entry name" value="Oligo-1,6-glucosidase, Domain 2"/>
    <property type="match status" value="1"/>
</dbReference>
<dbReference type="InterPro" id="IPR045857">
    <property type="entry name" value="O16G_dom_2"/>
</dbReference>
<reference evidence="4" key="1">
    <citation type="submission" date="2023-06" db="EMBL/GenBank/DDBJ databases">
        <title>Egi l300058.</title>
        <authorList>
            <person name="Gao L."/>
            <person name="Fang B.-Z."/>
            <person name="Li W.-J."/>
        </authorList>
    </citation>
    <scope>NUCLEOTIDE SEQUENCE</scope>
    <source>
        <strain evidence="4">EGI L300058</strain>
    </source>
</reference>
<comment type="caution">
    <text evidence="4">The sequence shown here is derived from an EMBL/GenBank/DDBJ whole genome shotgun (WGS) entry which is preliminary data.</text>
</comment>
<dbReference type="GO" id="GO:0016787">
    <property type="term" value="F:hydrolase activity"/>
    <property type="evidence" value="ECO:0007669"/>
    <property type="project" value="UniProtKB-KW"/>
</dbReference>
<dbReference type="Pfam" id="PF00128">
    <property type="entry name" value="Alpha-amylase"/>
    <property type="match status" value="1"/>
</dbReference>
<feature type="domain" description="Glycosyl hydrolase family 13 catalytic" evidence="3">
    <location>
        <begin position="24"/>
        <end position="432"/>
    </location>
</feature>
<gene>
    <name evidence="4" type="ORF">QQX02_11385</name>
</gene>
<dbReference type="InterPro" id="IPR006047">
    <property type="entry name" value="GH13_cat_dom"/>
</dbReference>
<keyword evidence="4" id="KW-0378">Hydrolase</keyword>
<feature type="compositionally biased region" description="Basic and acidic residues" evidence="2">
    <location>
        <begin position="410"/>
        <end position="425"/>
    </location>
</feature>